<dbReference type="PANTHER" id="PTHR45819:SF5">
    <property type="entry name" value="CENTAURIN-GAMMA-1A"/>
    <property type="match status" value="1"/>
</dbReference>
<comment type="similarity">
    <text evidence="1">Belongs to the centaurin gamma-like family.</text>
</comment>
<feature type="region of interest" description="Disordered" evidence="9">
    <location>
        <begin position="423"/>
        <end position="454"/>
    </location>
</feature>
<dbReference type="InterPro" id="IPR001806">
    <property type="entry name" value="Small_GTPase"/>
</dbReference>
<keyword evidence="2" id="KW-0343">GTPase activation</keyword>
<sequence length="1067" mass="117945">MSSRPSCDDVSYSIRQEIMRFESVHPNIYALYDLVDSIDDKNIAESLRQLIVSIEDAFVNSQEWTLSRTVSSIKLGLLGSIHSGKSALVHRYLTGTYLRDESPEGGRFKKEVSVDNRSHLLLIRDEGGPPDKQFSHWIDGVVFVFSLEDLESYRVVYEYFKSLNAYRNTKGLPIVLVGTQETNREPHTRVIDDALARKLATDLKRCAYYETCAAYGLNVERVFQDVCSKIMMSRSNHFEDITPRATTPQYVDPASACAVEIQMGGEGGASQNSLMLASKCPVADQSSQENNADPESTTPGSTPTHSRRNRRKSNLFQRKNDDDKSRDKNSWGVGFGRVIPLKQGYLYKRKSKPLNMDWKTKKYVTLTNDACLTYHPTIRDYMENTHGKKIDLTRVTVKIPGVPFRQIGGFITSNGLLRTQVDGATRDEKGSTSLKKRHRRLKSNPKCNQDGNDSEGYGFQLISVDRQWYFEATDLEDRDNWVVLIERAIVNRFQLDEPQKRPPLQQSGPLMDPESFVCRSDVSLPPKFQGAYSNTNPAANFNPADRPGGKRHSEQAPITAQVTQKIRSIAGNDCCADCGAPDPDWASLNLGTLVCIGCSGVHRQLGTHVSRIRSLHLDEWSQESIAVMCAIGNTLANSVWEAAVPLNVRNRKKPEPASPREDKENWIRAKYDVQEFLPPLPYPDAPLQQQLIDAIARQDTRQVILCLALATPETVNAPYSRQDPRAAIHIAATLGNTVYLQLLFWNGGDPTVTDNDGRNAFYYAHCSQKYDCAQFLLRNGCPQQMVPPLPISRTLVPVDALTQSASLQHQFSVPAYPSSTATSIVSHLSPLDRYEPHDCCPVSSIPFDSSAAVLAPTHHFSHLQQQIPSNEFSGFSSKTDGSVNSDHSSVAVSRIVGASSHSFLHDTGVAAKSISSLSQSSDPTSSGKLPTGALDPAGRLTATAAAHPTSRPIFVPTTKPNLYAGEKANHALGVTLPRRPVHAVQTDIKLPQPPVSHQKPQQQHFNNDQTATTATTTIATRDPFTDQISKSSASYVRPNSDSNISARLPGAVSTPEHLVDDEQEIGL</sequence>
<dbReference type="InterPro" id="IPR001164">
    <property type="entry name" value="ArfGAP_dom"/>
</dbReference>
<accession>A0AAV2SXJ6</accession>
<dbReference type="InterPro" id="IPR011993">
    <property type="entry name" value="PH-like_dom_sf"/>
</dbReference>
<dbReference type="PRINTS" id="PR00405">
    <property type="entry name" value="REVINTRACTNG"/>
</dbReference>
<reference evidence="12" key="1">
    <citation type="submission" date="2024-06" db="EMBL/GenBank/DDBJ databases">
        <authorList>
            <person name="Liu X."/>
            <person name="Lenzi L."/>
            <person name="Haldenby T S."/>
            <person name="Uol C."/>
        </authorList>
    </citation>
    <scope>NUCLEOTIDE SEQUENCE</scope>
</reference>
<dbReference type="EMBL" id="CAXLJL010000002">
    <property type="protein sequence ID" value="CAL5129680.1"/>
    <property type="molecule type" value="Genomic_DNA"/>
</dbReference>
<dbReference type="FunFam" id="1.10.220.150:FF:000009">
    <property type="entry name" value="stromal membrane-associated protein 1 isoform X1"/>
    <property type="match status" value="1"/>
</dbReference>
<proteinExistence type="inferred from homology"/>
<dbReference type="InterPro" id="IPR038508">
    <property type="entry name" value="ArfGAP_dom_sf"/>
</dbReference>
<keyword evidence="4 8" id="KW-0863">Zinc-finger</keyword>
<evidence type="ECO:0000313" key="12">
    <source>
        <dbReference type="EMBL" id="CAL5129680.1"/>
    </source>
</evidence>
<evidence type="ECO:0000313" key="13">
    <source>
        <dbReference type="Proteomes" id="UP001497525"/>
    </source>
</evidence>
<dbReference type="SMART" id="SM00175">
    <property type="entry name" value="RAB"/>
    <property type="match status" value="1"/>
</dbReference>
<evidence type="ECO:0008006" key="14">
    <source>
        <dbReference type="Google" id="ProtNLM"/>
    </source>
</evidence>
<evidence type="ECO:0000256" key="6">
    <source>
        <dbReference type="ARBA" id="ARBA00023043"/>
    </source>
</evidence>
<dbReference type="InterPro" id="IPR001849">
    <property type="entry name" value="PH_domain"/>
</dbReference>
<evidence type="ECO:0000256" key="2">
    <source>
        <dbReference type="ARBA" id="ARBA00022468"/>
    </source>
</evidence>
<evidence type="ECO:0000256" key="4">
    <source>
        <dbReference type="ARBA" id="ARBA00022771"/>
    </source>
</evidence>
<dbReference type="Pfam" id="PF00071">
    <property type="entry name" value="Ras"/>
    <property type="match status" value="1"/>
</dbReference>
<organism evidence="12 13">
    <name type="scientific">Calicophoron daubneyi</name>
    <name type="common">Rumen fluke</name>
    <name type="synonym">Paramphistomum daubneyi</name>
    <dbReference type="NCBI Taxonomy" id="300641"/>
    <lineage>
        <taxon>Eukaryota</taxon>
        <taxon>Metazoa</taxon>
        <taxon>Spiralia</taxon>
        <taxon>Lophotrochozoa</taxon>
        <taxon>Platyhelminthes</taxon>
        <taxon>Trematoda</taxon>
        <taxon>Digenea</taxon>
        <taxon>Plagiorchiida</taxon>
        <taxon>Pronocephalata</taxon>
        <taxon>Paramphistomoidea</taxon>
        <taxon>Paramphistomidae</taxon>
        <taxon>Calicophoron</taxon>
    </lineage>
</organism>
<feature type="domain" description="PH" evidence="10">
    <location>
        <begin position="339"/>
        <end position="490"/>
    </location>
</feature>
<evidence type="ECO:0000256" key="1">
    <source>
        <dbReference type="ARBA" id="ARBA00005430"/>
    </source>
</evidence>
<dbReference type="FunFam" id="3.40.50.300:FF:000178">
    <property type="entry name" value="Arf-GAP with GTPase, ANK repeat and PH domain-containing protein 1"/>
    <property type="match status" value="1"/>
</dbReference>
<feature type="compositionally biased region" description="Polar residues" evidence="9">
    <location>
        <begin position="1029"/>
        <end position="1045"/>
    </location>
</feature>
<dbReference type="SUPFAM" id="SSF52540">
    <property type="entry name" value="P-loop containing nucleoside triphosphate hydrolases"/>
    <property type="match status" value="1"/>
</dbReference>
<name>A0AAV2SXJ6_CALDB</name>
<feature type="compositionally biased region" description="Polar residues" evidence="9">
    <location>
        <begin position="284"/>
        <end position="304"/>
    </location>
</feature>
<dbReference type="InterPro" id="IPR002110">
    <property type="entry name" value="Ankyrin_rpt"/>
</dbReference>
<dbReference type="GO" id="GO:0008270">
    <property type="term" value="F:zinc ion binding"/>
    <property type="evidence" value="ECO:0007669"/>
    <property type="project" value="UniProtKB-KW"/>
</dbReference>
<dbReference type="SMART" id="SM00173">
    <property type="entry name" value="RAS"/>
    <property type="match status" value="1"/>
</dbReference>
<dbReference type="Gene3D" id="2.30.29.30">
    <property type="entry name" value="Pleckstrin-homology domain (PH domain)/Phosphotyrosine-binding domain (PTB)"/>
    <property type="match status" value="1"/>
</dbReference>
<dbReference type="SUPFAM" id="SSF57863">
    <property type="entry name" value="ArfGap/RecO-like zinc finger"/>
    <property type="match status" value="1"/>
</dbReference>
<dbReference type="PROSITE" id="PS50088">
    <property type="entry name" value="ANK_REPEAT"/>
    <property type="match status" value="1"/>
</dbReference>
<dbReference type="Proteomes" id="UP001497525">
    <property type="component" value="Unassembled WGS sequence"/>
</dbReference>
<dbReference type="InterPro" id="IPR037278">
    <property type="entry name" value="ARFGAP/RecO"/>
</dbReference>
<feature type="repeat" description="ANK" evidence="7">
    <location>
        <begin position="723"/>
        <end position="755"/>
    </location>
</feature>
<dbReference type="GO" id="GO:0005096">
    <property type="term" value="F:GTPase activator activity"/>
    <property type="evidence" value="ECO:0007669"/>
    <property type="project" value="UniProtKB-KW"/>
</dbReference>
<dbReference type="CDD" id="cd08836">
    <property type="entry name" value="ArfGap_AGAP"/>
    <property type="match status" value="1"/>
</dbReference>
<evidence type="ECO:0000256" key="8">
    <source>
        <dbReference type="PROSITE-ProRule" id="PRU00288"/>
    </source>
</evidence>
<feature type="domain" description="Arf-GAP" evidence="11">
    <location>
        <begin position="560"/>
        <end position="684"/>
    </location>
</feature>
<dbReference type="SMART" id="SM00105">
    <property type="entry name" value="ArfGap"/>
    <property type="match status" value="1"/>
</dbReference>
<dbReference type="SMART" id="SM00233">
    <property type="entry name" value="PH"/>
    <property type="match status" value="1"/>
</dbReference>
<dbReference type="SUPFAM" id="SSF50729">
    <property type="entry name" value="PH domain-like"/>
    <property type="match status" value="1"/>
</dbReference>
<dbReference type="InterPro" id="IPR051282">
    <property type="entry name" value="Arf-GAP_GTPase_ANK_PH"/>
</dbReference>
<dbReference type="PROSITE" id="PS51421">
    <property type="entry name" value="RAS"/>
    <property type="match status" value="1"/>
</dbReference>
<dbReference type="Pfam" id="PF01412">
    <property type="entry name" value="ArfGap"/>
    <property type="match status" value="1"/>
</dbReference>
<dbReference type="PROSITE" id="PS51419">
    <property type="entry name" value="RAB"/>
    <property type="match status" value="1"/>
</dbReference>
<keyword evidence="3" id="KW-0479">Metal-binding</keyword>
<feature type="compositionally biased region" description="Low complexity" evidence="9">
    <location>
        <begin position="915"/>
        <end position="926"/>
    </location>
</feature>
<gene>
    <name evidence="12" type="ORF">CDAUBV1_LOCUS698</name>
</gene>
<feature type="region of interest" description="Disordered" evidence="9">
    <location>
        <begin position="279"/>
        <end position="333"/>
    </location>
</feature>
<dbReference type="PANTHER" id="PTHR45819">
    <property type="entry name" value="CENTAURIN-GAMMA-1A"/>
    <property type="match status" value="1"/>
</dbReference>
<evidence type="ECO:0000256" key="7">
    <source>
        <dbReference type="PROSITE-ProRule" id="PRU00023"/>
    </source>
</evidence>
<dbReference type="PROSITE" id="PS50003">
    <property type="entry name" value="PH_DOMAIN"/>
    <property type="match status" value="1"/>
</dbReference>
<dbReference type="Gene3D" id="1.25.40.20">
    <property type="entry name" value="Ankyrin repeat-containing domain"/>
    <property type="match status" value="1"/>
</dbReference>
<dbReference type="InterPro" id="IPR027417">
    <property type="entry name" value="P-loop_NTPase"/>
</dbReference>
<dbReference type="InterPro" id="IPR036770">
    <property type="entry name" value="Ankyrin_rpt-contain_sf"/>
</dbReference>
<feature type="compositionally biased region" description="Basic residues" evidence="9">
    <location>
        <begin position="434"/>
        <end position="443"/>
    </location>
</feature>
<evidence type="ECO:0000256" key="3">
    <source>
        <dbReference type="ARBA" id="ARBA00022723"/>
    </source>
</evidence>
<feature type="region of interest" description="Disordered" evidence="9">
    <location>
        <begin position="533"/>
        <end position="555"/>
    </location>
</feature>
<feature type="region of interest" description="Disordered" evidence="9">
    <location>
        <begin position="1029"/>
        <end position="1067"/>
    </location>
</feature>
<dbReference type="PROSITE" id="PS50115">
    <property type="entry name" value="ARFGAP"/>
    <property type="match status" value="1"/>
</dbReference>
<dbReference type="GO" id="GO:0005525">
    <property type="term" value="F:GTP binding"/>
    <property type="evidence" value="ECO:0007669"/>
    <property type="project" value="InterPro"/>
</dbReference>
<evidence type="ECO:0000259" key="10">
    <source>
        <dbReference type="PROSITE" id="PS50003"/>
    </source>
</evidence>
<comment type="caution">
    <text evidence="12">The sequence shown here is derived from an EMBL/GenBank/DDBJ whole genome shotgun (WGS) entry which is preliminary data.</text>
</comment>
<dbReference type="GO" id="GO:0003924">
    <property type="term" value="F:GTPase activity"/>
    <property type="evidence" value="ECO:0007669"/>
    <property type="project" value="InterPro"/>
</dbReference>
<keyword evidence="5" id="KW-0862">Zinc</keyword>
<dbReference type="Gene3D" id="1.10.220.150">
    <property type="entry name" value="Arf GTPase activating protein"/>
    <property type="match status" value="1"/>
</dbReference>
<feature type="region of interest" description="Disordered" evidence="9">
    <location>
        <begin position="915"/>
        <end position="936"/>
    </location>
</feature>
<keyword evidence="6 7" id="KW-0040">ANK repeat</keyword>
<evidence type="ECO:0000256" key="5">
    <source>
        <dbReference type="ARBA" id="ARBA00022833"/>
    </source>
</evidence>
<dbReference type="Gene3D" id="3.40.50.300">
    <property type="entry name" value="P-loop containing nucleotide triphosphate hydrolases"/>
    <property type="match status" value="1"/>
</dbReference>
<dbReference type="AlphaFoldDB" id="A0AAV2SXJ6"/>
<evidence type="ECO:0000256" key="9">
    <source>
        <dbReference type="SAM" id="MobiDB-lite"/>
    </source>
</evidence>
<feature type="compositionally biased region" description="Basic and acidic residues" evidence="9">
    <location>
        <begin position="318"/>
        <end position="329"/>
    </location>
</feature>
<dbReference type="SUPFAM" id="SSF48403">
    <property type="entry name" value="Ankyrin repeat"/>
    <property type="match status" value="1"/>
</dbReference>
<evidence type="ECO:0000259" key="11">
    <source>
        <dbReference type="PROSITE" id="PS50115"/>
    </source>
</evidence>
<protein>
    <recommendedName>
        <fullName evidence="14">Centaurin-gamma-1A</fullName>
    </recommendedName>
</protein>